<keyword evidence="2" id="KW-0819">tRNA processing</keyword>
<dbReference type="InterPro" id="IPR020103">
    <property type="entry name" value="PsdUridine_synth_cat_dom_sf"/>
</dbReference>
<dbReference type="GO" id="GO:0005634">
    <property type="term" value="C:nucleus"/>
    <property type="evidence" value="ECO:0007669"/>
    <property type="project" value="TreeGrafter"/>
</dbReference>
<dbReference type="PROSITE" id="PS50984">
    <property type="entry name" value="TRUD"/>
    <property type="match status" value="1"/>
</dbReference>
<accession>A0AAI8VK67</accession>
<feature type="compositionally biased region" description="Polar residues" evidence="4">
    <location>
        <begin position="862"/>
        <end position="873"/>
    </location>
</feature>
<dbReference type="Proteomes" id="UP001295740">
    <property type="component" value="Unassembled WGS sequence"/>
</dbReference>
<comment type="caution">
    <text evidence="6">The sequence shown here is derived from an EMBL/GenBank/DDBJ whole genome shotgun (WGS) entry which is preliminary data.</text>
</comment>
<feature type="compositionally biased region" description="Polar residues" evidence="4">
    <location>
        <begin position="1055"/>
        <end position="1072"/>
    </location>
</feature>
<dbReference type="AlphaFoldDB" id="A0AAI8VK67"/>
<keyword evidence="7" id="KW-1185">Reference proteome</keyword>
<evidence type="ECO:0000256" key="1">
    <source>
        <dbReference type="ARBA" id="ARBA00007953"/>
    </source>
</evidence>
<dbReference type="SUPFAM" id="SSF55120">
    <property type="entry name" value="Pseudouridine synthase"/>
    <property type="match status" value="1"/>
</dbReference>
<feature type="compositionally biased region" description="Polar residues" evidence="4">
    <location>
        <begin position="801"/>
        <end position="811"/>
    </location>
</feature>
<feature type="compositionally biased region" description="Basic and acidic residues" evidence="4">
    <location>
        <begin position="848"/>
        <end position="861"/>
    </location>
</feature>
<dbReference type="InterPro" id="IPR042214">
    <property type="entry name" value="TruD_catalytic"/>
</dbReference>
<gene>
    <name evidence="6" type="ORF">KHLLAP_LOCUS6892</name>
</gene>
<protein>
    <submittedName>
        <fullName evidence="6">Uu.00g005540.m01.CDS01</fullName>
    </submittedName>
</protein>
<dbReference type="PANTHER" id="PTHR13326:SF21">
    <property type="entry name" value="PSEUDOURIDYLATE SYNTHASE PUS7L"/>
    <property type="match status" value="1"/>
</dbReference>
<dbReference type="NCBIfam" id="TIGR00094">
    <property type="entry name" value="tRNA_TruD_broad"/>
    <property type="match status" value="1"/>
</dbReference>
<proteinExistence type="inferred from homology"/>
<evidence type="ECO:0000259" key="5">
    <source>
        <dbReference type="PROSITE" id="PS50984"/>
    </source>
</evidence>
<name>A0AAI8VK67_9PEZI</name>
<feature type="compositionally biased region" description="Basic and acidic residues" evidence="4">
    <location>
        <begin position="776"/>
        <end position="792"/>
    </location>
</feature>
<keyword evidence="3" id="KW-0413">Isomerase</keyword>
<feature type="region of interest" description="Disordered" evidence="4">
    <location>
        <begin position="934"/>
        <end position="1005"/>
    </location>
</feature>
<evidence type="ECO:0000256" key="3">
    <source>
        <dbReference type="ARBA" id="ARBA00023235"/>
    </source>
</evidence>
<dbReference type="PROSITE" id="PS01268">
    <property type="entry name" value="UPF0024"/>
    <property type="match status" value="1"/>
</dbReference>
<feature type="compositionally biased region" description="Polar residues" evidence="4">
    <location>
        <begin position="94"/>
        <end position="113"/>
    </location>
</feature>
<feature type="compositionally biased region" description="Polar residues" evidence="4">
    <location>
        <begin position="993"/>
        <end position="1005"/>
    </location>
</feature>
<feature type="compositionally biased region" description="Polar residues" evidence="4">
    <location>
        <begin position="934"/>
        <end position="982"/>
    </location>
</feature>
<feature type="region of interest" description="Disordered" evidence="4">
    <location>
        <begin position="1040"/>
        <end position="1072"/>
    </location>
</feature>
<evidence type="ECO:0000313" key="7">
    <source>
        <dbReference type="Proteomes" id="UP001295740"/>
    </source>
</evidence>
<reference evidence="6" key="1">
    <citation type="submission" date="2023-10" db="EMBL/GenBank/DDBJ databases">
        <authorList>
            <person name="Hackl T."/>
        </authorList>
    </citation>
    <scope>NUCLEOTIDE SEQUENCE</scope>
</reference>
<dbReference type="Pfam" id="PF01142">
    <property type="entry name" value="TruD"/>
    <property type="match status" value="1"/>
</dbReference>
<comment type="similarity">
    <text evidence="1">Belongs to the pseudouridine synthase TruD family.</text>
</comment>
<evidence type="ECO:0000256" key="4">
    <source>
        <dbReference type="SAM" id="MobiDB-lite"/>
    </source>
</evidence>
<sequence>MATHTAMAQGSNAGLRNSLEQRLGITQFVAPKERGWHGQSRTRFTDFQVHEITKEGEVLHLTDYPMHARDLPKTVPLLQTTSSSASQSSKPAKPTQSQDSKGAAQDNSATGGSVPTEGSAPTNGSTPVEGDVSNGGNAPIEGSAPTDGSTPVEGNLSNEGNAPIDGSASSGGAVLTKGVGSDVKDTERPALGADQPMGDQGSVMVIPRSDETALVNILGQAAAQDLIAFFEKMKNNPRAPLKSHGEVKLPPIDRSLRSQIHSEIRRIFGGKIDTATDAEGCIKARAVGGGRQQWGNRSRNDRSRNNHQSNTDRAIKTPYIHFSLYKENRDTMDALNHMGKVLKVFAKDFGSAGTKDRRAVTVQRVSVRSRNLPQLVGLNTKVHGIKIGDFKLAQGPITLNSHGGNEFVIVMKNCSFNGTDDLNFEQKLEVAKSTLDSALAQMVQHGFINYYGTQRFGTHQIGTQEVGIKILQDDFEGAVKALLSFDPNLLDVSDQGQSAFRRDDINRARACSTILKTGDHQAALKHLPQRCHVEMRLINHIGRNPTDFRGAIQTINKTMRTMYVHAYQSLVWNFVASKRWELFGPNVVKGDLVLIKPDAPMPMVVDDEEKNAEETIHLEADADSEGTKGLVAHVLTEDDVNSGKYSIFDIVLPTPGWDVVYPPNEVGAFYAEFMRKGENGGLDPHDMRRRQRDFSLPGNYRKLMGKLLRSPSASVQAYSNDLDQLVPTDLDLVRSRKVKEAAEGQARRIEEMTTRDATQQKVTSAWQSFGQNVQQNEREESRARFARRKAEELPPPPPVRTSDTWVQTALDGSSKRVKIARHTDTIEPEMQTAVQPMDGDAMQTDSEESNKKQVDQADTAEKASQTSVDADQSGSSIVATINTQVRAFANRLMNAIYQMMAALRITTDVDLPKPGPATSQDEPQPELQTLIEAGNNTAQPPSGTSTDKTAQTNSSHGAVSTAIKTGHTNTTNVDQPQSNEAAQPSGVAVGESSPAQVQPSTSPDLTTKQKIAVVLRFALDTSQYATIVVRELQGAALQTDEMDVDVPTTSKDDAPSTNSTLASEGATNLNLS</sequence>
<evidence type="ECO:0000256" key="2">
    <source>
        <dbReference type="ARBA" id="ARBA00022694"/>
    </source>
</evidence>
<dbReference type="PANTHER" id="PTHR13326">
    <property type="entry name" value="TRNA PSEUDOURIDINE SYNTHASE D"/>
    <property type="match status" value="1"/>
</dbReference>
<dbReference type="InterPro" id="IPR011760">
    <property type="entry name" value="PsdUridine_synth_TruD_insert"/>
</dbReference>
<dbReference type="InterPro" id="IPR001656">
    <property type="entry name" value="PsdUridine_synth_TruD"/>
</dbReference>
<feature type="region of interest" description="Disordered" evidence="4">
    <location>
        <begin position="80"/>
        <end position="202"/>
    </location>
</feature>
<feature type="region of interest" description="Disordered" evidence="4">
    <location>
        <begin position="770"/>
        <end position="873"/>
    </location>
</feature>
<dbReference type="Gene3D" id="3.30.2350.20">
    <property type="entry name" value="TruD, catalytic domain"/>
    <property type="match status" value="3"/>
</dbReference>
<feature type="region of interest" description="Disordered" evidence="4">
    <location>
        <begin position="288"/>
        <end position="312"/>
    </location>
</feature>
<dbReference type="GO" id="GO:0003723">
    <property type="term" value="F:RNA binding"/>
    <property type="evidence" value="ECO:0007669"/>
    <property type="project" value="InterPro"/>
</dbReference>
<dbReference type="EMBL" id="CAUWAG010000008">
    <property type="protein sequence ID" value="CAJ2506424.1"/>
    <property type="molecule type" value="Genomic_DNA"/>
</dbReference>
<dbReference type="InterPro" id="IPR020119">
    <property type="entry name" value="PsdUridine_synth_TruD_CS"/>
</dbReference>
<dbReference type="GO" id="GO:0009982">
    <property type="term" value="F:pseudouridine synthase activity"/>
    <property type="evidence" value="ECO:0007669"/>
    <property type="project" value="InterPro"/>
</dbReference>
<dbReference type="GO" id="GO:0001522">
    <property type="term" value="P:pseudouridine synthesis"/>
    <property type="evidence" value="ECO:0007669"/>
    <property type="project" value="InterPro"/>
</dbReference>
<evidence type="ECO:0000313" key="6">
    <source>
        <dbReference type="EMBL" id="CAJ2506424.1"/>
    </source>
</evidence>
<feature type="domain" description="TRUD" evidence="5">
    <location>
        <begin position="446"/>
        <end position="706"/>
    </location>
</feature>
<dbReference type="GO" id="GO:0008033">
    <property type="term" value="P:tRNA processing"/>
    <property type="evidence" value="ECO:0007669"/>
    <property type="project" value="UniProtKB-KW"/>
</dbReference>
<organism evidence="6 7">
    <name type="scientific">Anthostomella pinea</name>
    <dbReference type="NCBI Taxonomy" id="933095"/>
    <lineage>
        <taxon>Eukaryota</taxon>
        <taxon>Fungi</taxon>
        <taxon>Dikarya</taxon>
        <taxon>Ascomycota</taxon>
        <taxon>Pezizomycotina</taxon>
        <taxon>Sordariomycetes</taxon>
        <taxon>Xylariomycetidae</taxon>
        <taxon>Xylariales</taxon>
        <taxon>Xylariaceae</taxon>
        <taxon>Anthostomella</taxon>
    </lineage>
</organism>
<feature type="compositionally biased region" description="Low complexity" evidence="4">
    <location>
        <begin position="80"/>
        <end position="93"/>
    </location>
</feature>
<dbReference type="CDD" id="cd02576">
    <property type="entry name" value="PseudoU_synth_ScPUS7"/>
    <property type="match status" value="1"/>
</dbReference>